<evidence type="ECO:0000259" key="14">
    <source>
        <dbReference type="SMART" id="SM00382"/>
    </source>
</evidence>
<keyword evidence="7" id="KW-1005">Bacterial flagellum biogenesis</keyword>
<keyword evidence="6" id="KW-0547">Nucleotide-binding</keyword>
<evidence type="ECO:0000313" key="17">
    <source>
        <dbReference type="Proteomes" id="UP001184230"/>
    </source>
</evidence>
<feature type="domain" description="SRP54-type proteins GTP-binding" evidence="15">
    <location>
        <begin position="253"/>
        <end position="451"/>
    </location>
</feature>
<keyword evidence="17" id="KW-1185">Reference proteome</keyword>
<evidence type="ECO:0000256" key="3">
    <source>
        <dbReference type="ARBA" id="ARBA00014919"/>
    </source>
</evidence>
<comment type="subcellular location">
    <subcellularLocation>
        <location evidence="1">Cell membrane</location>
        <topology evidence="1">Peripheral membrane protein</topology>
        <orientation evidence="1">Cytoplasmic side</orientation>
    </subcellularLocation>
</comment>
<evidence type="ECO:0000256" key="8">
    <source>
        <dbReference type="ARBA" id="ARBA00022927"/>
    </source>
</evidence>
<evidence type="ECO:0000256" key="12">
    <source>
        <dbReference type="ARBA" id="ARBA00025337"/>
    </source>
</evidence>
<dbReference type="InterPro" id="IPR000897">
    <property type="entry name" value="SRP54_GTPase_dom"/>
</dbReference>
<sequence>MNIITDVRSAARKFVAATSREALRLAREALGSEAMVLTNRVVAEGVEIVAMAPEEMEQVAEHAAPAAMAGPVASAAMQAPVASAANPAPAPRPAAAVPAPVPTAAMPAPMPVPSMPPMPFMPSVPYRPAVPVTPLLQQAMSAAPTMTFAAAAEAPAAATPHADPVLSELHSMRGMIEEQLATVVWNDRQRRDPMRGRLLRTLLGAGFSARLAKAMLEHLPANQSYAQGMAFVRSELIRTLPVMDDEDALLAEGGVYALMGPTGVGKTTTTAKLAARCVMRFGADKLALVTTDSYRIGAYEQLRIYGQILNVPVYAVKDATDLQLVLNDLRNKHMVLIDTVGMSQRDRAVSEQIAMLGSSARPVKRLLLLNATSHGDTLNEVVHAYRHGDAGSGNALAGCIFTKVDEATHPGALIDTVIRHRLPVHYVSSGQKVPENLAPADRAALVDSVFQAKAPSALFVPGESDLQDRPAPAEGASQVAQAQAETERLRRKYQQLIDAMAHDAQEVAWASKALADADLGFDAARELWRMAGDENVLHKSVLQSLKAHAWSEIATGCDRHVLALGGQLGLKSNEGGDAFACEGSLLLSDRDGRPLAAPNQWLSTAGARTAGEAARKPGQRPLQWLAQQDFGKPVVHLLPRLPTLEFMGGMQARGLGWLARAPGSTAIADAAAGRGSTLARLALDFGEPHAVRFKGKPALQAEAHAEVLLRGEHGLPMLRCVVTRVMEPKTRKILAQAYLLSNIGVEVGAAQLARWQAWAVEAEPCFRLIRQGLQLVGGLGELGDPQMMKRVLIAGQASTTVWRLLQAQGEWAGRTRVLLSQLTGRRLRPDRTPSGNVLYEGVAKLFLLLEALGT</sequence>
<dbReference type="Pfam" id="PF00448">
    <property type="entry name" value="SRP54"/>
    <property type="match status" value="1"/>
</dbReference>
<keyword evidence="8" id="KW-0653">Protein transport</keyword>
<keyword evidence="4" id="KW-0813">Transport</keyword>
<keyword evidence="16" id="KW-0966">Cell projection</keyword>
<evidence type="ECO:0000313" key="16">
    <source>
        <dbReference type="EMBL" id="MDR6536905.1"/>
    </source>
</evidence>
<protein>
    <recommendedName>
        <fullName evidence="3 13">Flagellar biosynthesis protein FlhF</fullName>
    </recommendedName>
</protein>
<dbReference type="CDD" id="cd17873">
    <property type="entry name" value="FlhF"/>
    <property type="match status" value="1"/>
</dbReference>
<evidence type="ECO:0000256" key="10">
    <source>
        <dbReference type="ARBA" id="ARBA00023136"/>
    </source>
</evidence>
<name>A0ABU1NEM3_9BURK</name>
<organism evidence="16 17">
    <name type="scientific">Variovorax soli</name>
    <dbReference type="NCBI Taxonomy" id="376815"/>
    <lineage>
        <taxon>Bacteria</taxon>
        <taxon>Pseudomonadati</taxon>
        <taxon>Pseudomonadota</taxon>
        <taxon>Betaproteobacteria</taxon>
        <taxon>Burkholderiales</taxon>
        <taxon>Comamonadaceae</taxon>
        <taxon>Variovorax</taxon>
    </lineage>
</organism>
<dbReference type="InterPro" id="IPR047040">
    <property type="entry name" value="FlhF__GTPase_dom"/>
</dbReference>
<evidence type="ECO:0000259" key="15">
    <source>
        <dbReference type="SMART" id="SM00962"/>
    </source>
</evidence>
<dbReference type="SUPFAM" id="SSF52540">
    <property type="entry name" value="P-loop containing nucleoside triphosphate hydrolases"/>
    <property type="match status" value="1"/>
</dbReference>
<dbReference type="EMBL" id="JAVDRF010000005">
    <property type="protein sequence ID" value="MDR6536905.1"/>
    <property type="molecule type" value="Genomic_DNA"/>
</dbReference>
<keyword evidence="5" id="KW-1003">Cell membrane</keyword>
<keyword evidence="10" id="KW-0472">Membrane</keyword>
<evidence type="ECO:0000256" key="7">
    <source>
        <dbReference type="ARBA" id="ARBA00022795"/>
    </source>
</evidence>
<dbReference type="PANTHER" id="PTHR43134:SF3">
    <property type="entry name" value="FLAGELLAR BIOSYNTHESIS PROTEIN FLHF"/>
    <property type="match status" value="1"/>
</dbReference>
<dbReference type="Proteomes" id="UP001184230">
    <property type="component" value="Unassembled WGS sequence"/>
</dbReference>
<dbReference type="NCBIfam" id="TIGR03499">
    <property type="entry name" value="FlhF"/>
    <property type="match status" value="1"/>
</dbReference>
<keyword evidence="11" id="KW-1006">Bacterial flagellum protein export</keyword>
<keyword evidence="16" id="KW-0282">Flagellum</keyword>
<dbReference type="InterPro" id="IPR020006">
    <property type="entry name" value="FlhF"/>
</dbReference>
<dbReference type="Gene3D" id="3.40.50.300">
    <property type="entry name" value="P-loop containing nucleotide triphosphate hydrolases"/>
    <property type="match status" value="1"/>
</dbReference>
<accession>A0ABU1NEM3</accession>
<evidence type="ECO:0000256" key="1">
    <source>
        <dbReference type="ARBA" id="ARBA00004413"/>
    </source>
</evidence>
<evidence type="ECO:0000256" key="6">
    <source>
        <dbReference type="ARBA" id="ARBA00022741"/>
    </source>
</evidence>
<reference evidence="16 17" key="1">
    <citation type="submission" date="2023-07" db="EMBL/GenBank/DDBJ databases">
        <title>Sorghum-associated microbial communities from plants grown in Nebraska, USA.</title>
        <authorList>
            <person name="Schachtman D."/>
        </authorList>
    </citation>
    <scope>NUCLEOTIDE SEQUENCE [LARGE SCALE GENOMIC DNA]</scope>
    <source>
        <strain evidence="16 17">DS1781</strain>
    </source>
</reference>
<dbReference type="SMART" id="SM00962">
    <property type="entry name" value="SRP54"/>
    <property type="match status" value="1"/>
</dbReference>
<proteinExistence type="inferred from homology"/>
<keyword evidence="9" id="KW-0342">GTP-binding</keyword>
<dbReference type="PANTHER" id="PTHR43134">
    <property type="entry name" value="SIGNAL RECOGNITION PARTICLE RECEPTOR SUBUNIT ALPHA"/>
    <property type="match status" value="1"/>
</dbReference>
<comment type="function">
    <text evidence="12">Necessary for flagellar biosynthesis. May be involved in translocation of the flagellum.</text>
</comment>
<evidence type="ECO:0000256" key="9">
    <source>
        <dbReference type="ARBA" id="ARBA00023134"/>
    </source>
</evidence>
<gene>
    <name evidence="16" type="ORF">J2739_002678</name>
</gene>
<evidence type="ECO:0000256" key="5">
    <source>
        <dbReference type="ARBA" id="ARBA00022475"/>
    </source>
</evidence>
<comment type="caution">
    <text evidence="16">The sequence shown here is derived from an EMBL/GenBank/DDBJ whole genome shotgun (WGS) entry which is preliminary data.</text>
</comment>
<dbReference type="SMART" id="SM00382">
    <property type="entry name" value="AAA"/>
    <property type="match status" value="1"/>
</dbReference>
<dbReference type="InterPro" id="IPR003593">
    <property type="entry name" value="AAA+_ATPase"/>
</dbReference>
<dbReference type="RefSeq" id="WP_309902359.1">
    <property type="nucleotide sequence ID" value="NZ_JAVDRF010000005.1"/>
</dbReference>
<evidence type="ECO:0000256" key="13">
    <source>
        <dbReference type="NCBIfam" id="TIGR03499"/>
    </source>
</evidence>
<keyword evidence="16" id="KW-0969">Cilium</keyword>
<feature type="domain" description="AAA+ ATPase" evidence="14">
    <location>
        <begin position="252"/>
        <end position="424"/>
    </location>
</feature>
<evidence type="ECO:0000256" key="11">
    <source>
        <dbReference type="ARBA" id="ARBA00023225"/>
    </source>
</evidence>
<comment type="similarity">
    <text evidence="2">Belongs to the GTP-binding SRP family.</text>
</comment>
<evidence type="ECO:0000256" key="2">
    <source>
        <dbReference type="ARBA" id="ARBA00008531"/>
    </source>
</evidence>
<evidence type="ECO:0000256" key="4">
    <source>
        <dbReference type="ARBA" id="ARBA00022448"/>
    </source>
</evidence>
<dbReference type="InterPro" id="IPR027417">
    <property type="entry name" value="P-loop_NTPase"/>
</dbReference>